<dbReference type="Gene3D" id="1.10.10.10">
    <property type="entry name" value="Winged helix-like DNA-binding domain superfamily/Winged helix DNA-binding domain"/>
    <property type="match status" value="1"/>
</dbReference>
<keyword evidence="4" id="KW-1185">Reference proteome</keyword>
<feature type="region of interest" description="Disordered" evidence="1">
    <location>
        <begin position="316"/>
        <end position="349"/>
    </location>
</feature>
<dbReference type="Pfam" id="PF09397">
    <property type="entry name" value="FtsK_gamma"/>
    <property type="match status" value="1"/>
</dbReference>
<dbReference type="SMART" id="SM00843">
    <property type="entry name" value="Ftsk_gamma"/>
    <property type="match status" value="1"/>
</dbReference>
<evidence type="ECO:0000259" key="2">
    <source>
        <dbReference type="SMART" id="SM00843"/>
    </source>
</evidence>
<dbReference type="GeneID" id="29078414"/>
<accession>A0A1C9EI29</accession>
<dbReference type="InterPro" id="IPR036388">
    <property type="entry name" value="WH-like_DNA-bd_sf"/>
</dbReference>
<dbReference type="Gene3D" id="3.10.150.10">
    <property type="entry name" value="DNA Polymerase III, subunit A, domain 2"/>
    <property type="match status" value="1"/>
</dbReference>
<name>A0A1C9EI29_9CAUD</name>
<feature type="domain" description="FtsK gamma" evidence="2">
    <location>
        <begin position="265"/>
        <end position="330"/>
    </location>
</feature>
<proteinExistence type="predicted"/>
<dbReference type="SUPFAM" id="SSF46785">
    <property type="entry name" value="Winged helix' DNA-binding domain"/>
    <property type="match status" value="1"/>
</dbReference>
<organism evidence="3 4">
    <name type="scientific">Gordonia phage Nyceirae</name>
    <dbReference type="NCBI Taxonomy" id="1887651"/>
    <lineage>
        <taxon>Viruses</taxon>
        <taxon>Duplodnaviria</taxon>
        <taxon>Heunggongvirae</taxon>
        <taxon>Uroviricota</taxon>
        <taxon>Caudoviricetes</taxon>
        <taxon>Nyceiraevirus</taxon>
        <taxon>Nyceiraevirus nyceirae</taxon>
    </lineage>
</organism>
<gene>
    <name evidence="3" type="primary">49</name>
    <name evidence="3" type="ORF">SEA_NYCEIRAE_49</name>
</gene>
<dbReference type="SUPFAM" id="SSF55979">
    <property type="entry name" value="DNA clamp"/>
    <property type="match status" value="1"/>
</dbReference>
<sequence>MTTTLMSFTVGTKDFRRALRAVSPHASRDDKLPMINRVRLYVDQNNLMVGATDRFTAAVGLVSVWESDLAAVGPVDLALADIGMILSVFTAGKEASNAGDSPEWQLRIELREKRTSTAIAQPDLLSSAVRVTDVSGMIPGEVLEFPALPPHSLFPNLPQLFANHLAIPAGLLDTFAVDGDLLARLKIAAKVYGDKSLILSTPAADRSPVLARCGDSFLGLVMPRRMDEDERIATKSWLEAWVRRLPRSSREIIVDLDEVRQPADKETADAALRAAAEAVISSQFGSASMLQRRLGISFKSATRILDELERRGVVGEAEGSKAREVLTPPSALAETLKSLTDDGEEAGSA</sequence>
<reference evidence="4" key="1">
    <citation type="submission" date="2016-07" db="EMBL/GenBank/DDBJ databases">
        <authorList>
            <person name="Florea S."/>
            <person name="Webb J.S."/>
            <person name="Jaromczyk J."/>
            <person name="Schardl C.L."/>
        </authorList>
    </citation>
    <scope>NUCLEOTIDE SEQUENCE [LARGE SCALE GENOMIC DNA]</scope>
</reference>
<dbReference type="KEGG" id="vg:29078414"/>
<protein>
    <submittedName>
        <fullName evidence="3">DNA polymerase III sliding clamp</fullName>
    </submittedName>
</protein>
<dbReference type="Proteomes" id="UP000201968">
    <property type="component" value="Segment"/>
</dbReference>
<dbReference type="EMBL" id="KX557282">
    <property type="protein sequence ID" value="AON97412.1"/>
    <property type="molecule type" value="Genomic_DNA"/>
</dbReference>
<evidence type="ECO:0000313" key="3">
    <source>
        <dbReference type="EMBL" id="AON97412.1"/>
    </source>
</evidence>
<dbReference type="InterPro" id="IPR036390">
    <property type="entry name" value="WH_DNA-bd_sf"/>
</dbReference>
<dbReference type="InterPro" id="IPR018541">
    <property type="entry name" value="Ftsk_gamma"/>
</dbReference>
<evidence type="ECO:0000256" key="1">
    <source>
        <dbReference type="SAM" id="MobiDB-lite"/>
    </source>
</evidence>
<dbReference type="RefSeq" id="YP_009277967.1">
    <property type="nucleotide sequence ID" value="NC_031004.1"/>
</dbReference>
<evidence type="ECO:0000313" key="4">
    <source>
        <dbReference type="Proteomes" id="UP000201968"/>
    </source>
</evidence>
<dbReference type="OrthoDB" id="5227at10239"/>
<dbReference type="InterPro" id="IPR046938">
    <property type="entry name" value="DNA_clamp_sf"/>
</dbReference>